<accession>A0A937G2M6</accession>
<protein>
    <submittedName>
        <fullName evidence="2">YfiR family protein</fullName>
    </submittedName>
</protein>
<name>A0A937G2M6_9BACT</name>
<keyword evidence="3" id="KW-1185">Reference proteome</keyword>
<dbReference type="RefSeq" id="WP_202858638.1">
    <property type="nucleotide sequence ID" value="NZ_JAEUGD010000066.1"/>
</dbReference>
<dbReference type="EMBL" id="JAEUGD010000066">
    <property type="protein sequence ID" value="MBL6449106.1"/>
    <property type="molecule type" value="Genomic_DNA"/>
</dbReference>
<reference evidence="2" key="1">
    <citation type="submission" date="2021-01" db="EMBL/GenBank/DDBJ databases">
        <title>Fulvivirga kasyanovii gen. nov., sp nov., a novel member of the phylum Bacteroidetes isolated from seawater in a mussel farm.</title>
        <authorList>
            <person name="Zhao L.-H."/>
            <person name="Wang Z.-J."/>
        </authorList>
    </citation>
    <scope>NUCLEOTIDE SEQUENCE</scope>
    <source>
        <strain evidence="2">29W222</strain>
    </source>
</reference>
<feature type="chain" id="PRO_5037750385" evidence="1">
    <location>
        <begin position="22"/>
        <end position="171"/>
    </location>
</feature>
<feature type="signal peptide" evidence="1">
    <location>
        <begin position="1"/>
        <end position="21"/>
    </location>
</feature>
<sequence>MKRKLVLLLGILLAANVSVSAQQNYKAKFINAFTRYMNWPDQSKHGFFNIGVYGSFDLYKEISEETMGRSVGNQNVVAINILKENQLDLTKLHILVVGRKYCTPENLNRITSKFSNSYTLIVTEDNGILNGAGISFQNNGTALGFKYNLDNINNKGIAASGQFKSMGQGVN</sequence>
<evidence type="ECO:0000256" key="1">
    <source>
        <dbReference type="SAM" id="SignalP"/>
    </source>
</evidence>
<dbReference type="Proteomes" id="UP000614216">
    <property type="component" value="Unassembled WGS sequence"/>
</dbReference>
<evidence type="ECO:0000313" key="2">
    <source>
        <dbReference type="EMBL" id="MBL6449106.1"/>
    </source>
</evidence>
<organism evidence="2 3">
    <name type="scientific">Fulvivirga marina</name>
    <dbReference type="NCBI Taxonomy" id="2494733"/>
    <lineage>
        <taxon>Bacteria</taxon>
        <taxon>Pseudomonadati</taxon>
        <taxon>Bacteroidota</taxon>
        <taxon>Cytophagia</taxon>
        <taxon>Cytophagales</taxon>
        <taxon>Fulvivirgaceae</taxon>
        <taxon>Fulvivirga</taxon>
    </lineage>
</organism>
<proteinExistence type="predicted"/>
<comment type="caution">
    <text evidence="2">The sequence shown here is derived from an EMBL/GenBank/DDBJ whole genome shotgun (WGS) entry which is preliminary data.</text>
</comment>
<dbReference type="InterPro" id="IPR025293">
    <property type="entry name" value="YfiR/HmsC-like"/>
</dbReference>
<gene>
    <name evidence="2" type="ORF">JMN32_22535</name>
</gene>
<keyword evidence="1" id="KW-0732">Signal</keyword>
<dbReference type="AlphaFoldDB" id="A0A937G2M6"/>
<evidence type="ECO:0000313" key="3">
    <source>
        <dbReference type="Proteomes" id="UP000614216"/>
    </source>
</evidence>
<dbReference type="Pfam" id="PF13689">
    <property type="entry name" value="DUF4154"/>
    <property type="match status" value="1"/>
</dbReference>